<evidence type="ECO:0000313" key="1">
    <source>
        <dbReference type="EMBL" id="KAJ5269907.1"/>
    </source>
</evidence>
<comment type="caution">
    <text evidence="1">The sequence shown here is derived from an EMBL/GenBank/DDBJ whole genome shotgun (WGS) entry which is preliminary data.</text>
</comment>
<organism evidence="1 2">
    <name type="scientific">Penicillium chrysogenum</name>
    <name type="common">Penicillium notatum</name>
    <dbReference type="NCBI Taxonomy" id="5076"/>
    <lineage>
        <taxon>Eukaryota</taxon>
        <taxon>Fungi</taxon>
        <taxon>Dikarya</taxon>
        <taxon>Ascomycota</taxon>
        <taxon>Pezizomycotina</taxon>
        <taxon>Eurotiomycetes</taxon>
        <taxon>Eurotiomycetidae</taxon>
        <taxon>Eurotiales</taxon>
        <taxon>Aspergillaceae</taxon>
        <taxon>Penicillium</taxon>
        <taxon>Penicillium chrysogenum species complex</taxon>
    </lineage>
</organism>
<accession>A0ABQ8WJE9</accession>
<evidence type="ECO:0000313" key="2">
    <source>
        <dbReference type="Proteomes" id="UP001220256"/>
    </source>
</evidence>
<proteinExistence type="predicted"/>
<name>A0ABQ8WJE9_PENCH</name>
<reference evidence="1 2" key="1">
    <citation type="journal article" date="2023" name="IMA Fungus">
        <title>Comparative genomic study of the Penicillium genus elucidates a diverse pangenome and 15 lateral gene transfer events.</title>
        <authorList>
            <person name="Petersen C."/>
            <person name="Sorensen T."/>
            <person name="Nielsen M.R."/>
            <person name="Sondergaard T.E."/>
            <person name="Sorensen J.L."/>
            <person name="Fitzpatrick D.A."/>
            <person name="Frisvad J.C."/>
            <person name="Nielsen K.L."/>
        </authorList>
    </citation>
    <scope>NUCLEOTIDE SEQUENCE [LARGE SCALE GENOMIC DNA]</scope>
    <source>
        <strain evidence="1 2">IBT 3361</strain>
    </source>
</reference>
<dbReference type="EMBL" id="JAPVEB010000003">
    <property type="protein sequence ID" value="KAJ5269907.1"/>
    <property type="molecule type" value="Genomic_DNA"/>
</dbReference>
<dbReference type="Proteomes" id="UP001220256">
    <property type="component" value="Unassembled WGS sequence"/>
</dbReference>
<protein>
    <submittedName>
        <fullName evidence="1">Uncharacterized protein</fullName>
    </submittedName>
</protein>
<keyword evidence="2" id="KW-1185">Reference proteome</keyword>
<gene>
    <name evidence="1" type="ORF">N7505_005665</name>
</gene>
<sequence length="67" mass="7564">MVPVGILLQEAARFLFPTFLLWNSSRGKDDTVQAKEDRVPPELRDGALILVGREDETVLWLVQGIDQ</sequence>